<accession>A0AAD9DNS7</accession>
<dbReference type="AlphaFoldDB" id="A0AAD9DNS7"/>
<evidence type="ECO:0000256" key="1">
    <source>
        <dbReference type="SAM" id="MobiDB-lite"/>
    </source>
</evidence>
<gene>
    <name evidence="2" type="ORF">P4O66_017534</name>
</gene>
<organism evidence="2 3">
    <name type="scientific">Electrophorus voltai</name>
    <dbReference type="NCBI Taxonomy" id="2609070"/>
    <lineage>
        <taxon>Eukaryota</taxon>
        <taxon>Metazoa</taxon>
        <taxon>Chordata</taxon>
        <taxon>Craniata</taxon>
        <taxon>Vertebrata</taxon>
        <taxon>Euteleostomi</taxon>
        <taxon>Actinopterygii</taxon>
        <taxon>Neopterygii</taxon>
        <taxon>Teleostei</taxon>
        <taxon>Ostariophysi</taxon>
        <taxon>Gymnotiformes</taxon>
        <taxon>Gymnotoidei</taxon>
        <taxon>Gymnotidae</taxon>
        <taxon>Electrophorus</taxon>
    </lineage>
</organism>
<name>A0AAD9DNS7_9TELE</name>
<sequence>NTNRQRMPGKEKRKKGKYGSKCPPTALAGKPSMFLDTLPTPTIGESSPGESSAGDSSPGESGPGECGPSADAGESYVTVSVHRDWCNDVQYSESDSIDSCYPTERRALILASLQKATTGEEPTGRFWWGGPDYGRGRTLLSSKFKEVFYCHFSYIQVHNKNETMFLQDHGATQNNSATDNMLHWGNSPIERTLLQRSLSYSLLQISYRGELDYENCTGSYDPYMDNHKGCDDCGKKGEYSVDSLRTWNPIMGILPWTVTFGLSFPRMTSLWHLRRGPRLCPGGHAAPELLQPVLKPRSGRKEVMPVPTPEMGKVAGAPLWRDSKGCHPPNWQGPIPCRQ</sequence>
<comment type="caution">
    <text evidence="2">The sequence shown here is derived from an EMBL/GenBank/DDBJ whole genome shotgun (WGS) entry which is preliminary data.</text>
</comment>
<evidence type="ECO:0000313" key="3">
    <source>
        <dbReference type="Proteomes" id="UP001239994"/>
    </source>
</evidence>
<feature type="region of interest" description="Disordered" evidence="1">
    <location>
        <begin position="1"/>
        <end position="73"/>
    </location>
</feature>
<evidence type="ECO:0000313" key="2">
    <source>
        <dbReference type="EMBL" id="KAK1787159.1"/>
    </source>
</evidence>
<feature type="non-terminal residue" evidence="2">
    <location>
        <position position="339"/>
    </location>
</feature>
<reference evidence="2" key="1">
    <citation type="submission" date="2023-03" db="EMBL/GenBank/DDBJ databases">
        <title>Electrophorus voltai genome.</title>
        <authorList>
            <person name="Bian C."/>
        </authorList>
    </citation>
    <scope>NUCLEOTIDE SEQUENCE</scope>
    <source>
        <strain evidence="2">CB-2022</strain>
        <tissue evidence="2">Muscle</tissue>
    </source>
</reference>
<keyword evidence="3" id="KW-1185">Reference proteome</keyword>
<protein>
    <submittedName>
        <fullName evidence="2">Uncharacterized protein</fullName>
    </submittedName>
</protein>
<proteinExistence type="predicted"/>
<dbReference type="Proteomes" id="UP001239994">
    <property type="component" value="Unassembled WGS sequence"/>
</dbReference>
<dbReference type="EMBL" id="JAROKS010000024">
    <property type="protein sequence ID" value="KAK1787159.1"/>
    <property type="molecule type" value="Genomic_DNA"/>
</dbReference>
<feature type="non-terminal residue" evidence="2">
    <location>
        <position position="1"/>
    </location>
</feature>
<feature type="compositionally biased region" description="Low complexity" evidence="1">
    <location>
        <begin position="44"/>
        <end position="60"/>
    </location>
</feature>